<organism evidence="1 2">
    <name type="scientific">Adhaeribacter swui</name>
    <dbReference type="NCBI Taxonomy" id="2086471"/>
    <lineage>
        <taxon>Bacteria</taxon>
        <taxon>Pseudomonadati</taxon>
        <taxon>Bacteroidota</taxon>
        <taxon>Cytophagia</taxon>
        <taxon>Cytophagales</taxon>
        <taxon>Hymenobacteraceae</taxon>
        <taxon>Adhaeribacter</taxon>
    </lineage>
</organism>
<reference evidence="1 2" key="1">
    <citation type="journal article" date="2018" name="Int. J. Syst. Evol. Microbiol.">
        <title>Adhaeribacter swui sp. nov., isolated from wet mud.</title>
        <authorList>
            <person name="Kim D.U."/>
            <person name="Kim K.W."/>
            <person name="Kang M.S."/>
            <person name="Kim J.Y."/>
            <person name="Jang J.H."/>
            <person name="Kim M.K."/>
        </authorList>
    </citation>
    <scope>NUCLEOTIDE SEQUENCE [LARGE SCALE GENOMIC DNA]</scope>
    <source>
        <strain evidence="1 2">KCTC 52873</strain>
    </source>
</reference>
<evidence type="ECO:0000313" key="2">
    <source>
        <dbReference type="Proteomes" id="UP000515237"/>
    </source>
</evidence>
<gene>
    <name evidence="1" type="ORF">HUW51_10540</name>
</gene>
<evidence type="ECO:0008006" key="3">
    <source>
        <dbReference type="Google" id="ProtNLM"/>
    </source>
</evidence>
<name>A0A7G7G7K8_9BACT</name>
<proteinExistence type="predicted"/>
<dbReference type="RefSeq" id="WP_185273994.1">
    <property type="nucleotide sequence ID" value="NZ_CP055156.1"/>
</dbReference>
<dbReference type="AlphaFoldDB" id="A0A7G7G7K8"/>
<keyword evidence="2" id="KW-1185">Reference proteome</keyword>
<dbReference type="EMBL" id="CP055156">
    <property type="protein sequence ID" value="QNF33142.1"/>
    <property type="molecule type" value="Genomic_DNA"/>
</dbReference>
<protein>
    <recommendedName>
        <fullName evidence="3">PH domain-containing protein</fullName>
    </recommendedName>
</protein>
<dbReference type="KEGG" id="aswu:HUW51_10540"/>
<evidence type="ECO:0000313" key="1">
    <source>
        <dbReference type="EMBL" id="QNF33142.1"/>
    </source>
</evidence>
<dbReference type="Proteomes" id="UP000515237">
    <property type="component" value="Chromosome"/>
</dbReference>
<accession>A0A7G7G7K8</accession>
<sequence>MELNLYSIANKEERELVDQWFDILTNELSSLPPKENAEESEDVNKLNWEALLFFRHLL</sequence>